<gene>
    <name evidence="2" type="ORF">JR316_007397</name>
</gene>
<evidence type="ECO:0000256" key="1">
    <source>
        <dbReference type="SAM" id="Coils"/>
    </source>
</evidence>
<dbReference type="Gene3D" id="3.80.10.10">
    <property type="entry name" value="Ribonuclease Inhibitor"/>
    <property type="match status" value="1"/>
</dbReference>
<sequence length="549" mass="61795">MQSRAIGELAGNNDLRLQNASVRHTLLSLPASQLHSSFVPTPMDEIVIESGIQNVKSTLNSVNEQISRLRSTLAELETYREDLHTTLLQHRSVLSSQRKLPPEILGEIFLLAADGCRLTWPPTNASADEMPWLLCKVCSYWRTVAYSLPKLWSEVHMDIRYPIAVPSSLDSDVADTTYESTLRLGERFLQTCLDRSGNQLLTFSIKVDGLLDKAHSFLEMLVQHSERWEDVSLHLDIFSHHSILAPARDRVPNLRRLHIGTSLSDSMPPTPLDAFENAPKLKELSLTRIIHPFHIIRLPWSQITHLTSNSNTFSEGEFTLIMRHTDNLTSFTTHRERILEVASSDPVPLNHLRYLEIVNKGSYIAKTFQFLTTPNLQELHIQALTPFLADQTIPMLTRAQCKPTHLVFHSSLVEEAVWEENFGIIWLLGGLPSVVNLHLTALRSSEEIMSRLSYRRPQTNSPPFLPNLHTIVLEDRHCRSALNIAETLSSRIRTNSTGNTLGSWTFGEKGLKSISLRLSHPPGPAFPELNVLKNFAVKHGVAIDISSSG</sequence>
<dbReference type="OrthoDB" id="3025967at2759"/>
<dbReference type="PANTHER" id="PTHR38926:SF5">
    <property type="entry name" value="F-BOX AND LEUCINE-RICH REPEAT PROTEIN 6"/>
    <property type="match status" value="1"/>
</dbReference>
<comment type="caution">
    <text evidence="2">The sequence shown here is derived from an EMBL/GenBank/DDBJ whole genome shotgun (WGS) entry which is preliminary data.</text>
</comment>
<reference evidence="2" key="1">
    <citation type="submission" date="2021-02" db="EMBL/GenBank/DDBJ databases">
        <title>Psilocybe cubensis genome.</title>
        <authorList>
            <person name="Mckernan K.J."/>
            <person name="Crawford S."/>
            <person name="Trippe A."/>
            <person name="Kane L.T."/>
            <person name="Mclaughlin S."/>
        </authorList>
    </citation>
    <scope>NUCLEOTIDE SEQUENCE [LARGE SCALE GENOMIC DNA]</scope>
    <source>
        <strain evidence="2">MGC-MH-2018</strain>
    </source>
</reference>
<dbReference type="PANTHER" id="PTHR38926">
    <property type="entry name" value="F-BOX DOMAIN CONTAINING PROTEIN, EXPRESSED"/>
    <property type="match status" value="1"/>
</dbReference>
<dbReference type="EMBL" id="JAFIQS010000007">
    <property type="protein sequence ID" value="KAG5167059.1"/>
    <property type="molecule type" value="Genomic_DNA"/>
</dbReference>
<proteinExistence type="predicted"/>
<accession>A0A8H8CJI0</accession>
<feature type="coiled-coil region" evidence="1">
    <location>
        <begin position="52"/>
        <end position="79"/>
    </location>
</feature>
<dbReference type="InterPro" id="IPR032675">
    <property type="entry name" value="LRR_dom_sf"/>
</dbReference>
<name>A0A8H8CJI0_PSICU</name>
<evidence type="ECO:0000313" key="2">
    <source>
        <dbReference type="EMBL" id="KAG5167059.1"/>
    </source>
</evidence>
<evidence type="ECO:0008006" key="3">
    <source>
        <dbReference type="Google" id="ProtNLM"/>
    </source>
</evidence>
<protein>
    <recommendedName>
        <fullName evidence="3">F-box domain-containing protein</fullName>
    </recommendedName>
</protein>
<keyword evidence="1" id="KW-0175">Coiled coil</keyword>
<organism evidence="2">
    <name type="scientific">Psilocybe cubensis</name>
    <name type="common">Psychedelic mushroom</name>
    <name type="synonym">Stropharia cubensis</name>
    <dbReference type="NCBI Taxonomy" id="181762"/>
    <lineage>
        <taxon>Eukaryota</taxon>
        <taxon>Fungi</taxon>
        <taxon>Dikarya</taxon>
        <taxon>Basidiomycota</taxon>
        <taxon>Agaricomycotina</taxon>
        <taxon>Agaricomycetes</taxon>
        <taxon>Agaricomycetidae</taxon>
        <taxon>Agaricales</taxon>
        <taxon>Agaricineae</taxon>
        <taxon>Strophariaceae</taxon>
        <taxon>Psilocybe</taxon>
    </lineage>
</organism>
<dbReference type="AlphaFoldDB" id="A0A8H8CJI0"/>